<organism evidence="15 16">
    <name type="scientific">Ruminococcus flavefaciens</name>
    <dbReference type="NCBI Taxonomy" id="1265"/>
    <lineage>
        <taxon>Bacteria</taxon>
        <taxon>Bacillati</taxon>
        <taxon>Bacillota</taxon>
        <taxon>Clostridia</taxon>
        <taxon>Eubacteriales</taxon>
        <taxon>Oscillospiraceae</taxon>
        <taxon>Ruminococcus</taxon>
    </lineage>
</organism>
<dbReference type="Gene3D" id="2.10.240.10">
    <property type="entry name" value="Dihydroorotate dehydrogenase, electron transfer subunit"/>
    <property type="match status" value="1"/>
</dbReference>
<comment type="cofactor">
    <cofactor evidence="11">
        <name>[2Fe-2S] cluster</name>
        <dbReference type="ChEBI" id="CHEBI:190135"/>
    </cofactor>
    <text evidence="11">Binds 1 [2Fe-2S] cluster per subunit.</text>
</comment>
<evidence type="ECO:0000259" key="14">
    <source>
        <dbReference type="PROSITE" id="PS51384"/>
    </source>
</evidence>
<dbReference type="GO" id="GO:0050660">
    <property type="term" value="F:flavin adenine dinucleotide binding"/>
    <property type="evidence" value="ECO:0007669"/>
    <property type="project" value="InterPro"/>
</dbReference>
<comment type="subunit">
    <text evidence="11">Heterotetramer of 2 PyrK and 2 PyrD type B subunits.</text>
</comment>
<evidence type="ECO:0000256" key="13">
    <source>
        <dbReference type="PIRSR" id="PIRSR006816-2"/>
    </source>
</evidence>
<accession>A0A1M7JJJ8</accession>
<feature type="domain" description="FAD-binding FR-type" evidence="14">
    <location>
        <begin position="3"/>
        <end position="100"/>
    </location>
</feature>
<keyword evidence="10 11" id="KW-0411">Iron-sulfur</keyword>
<evidence type="ECO:0000256" key="12">
    <source>
        <dbReference type="PIRSR" id="PIRSR006816-1"/>
    </source>
</evidence>
<evidence type="ECO:0000256" key="4">
    <source>
        <dbReference type="ARBA" id="ARBA00022714"/>
    </source>
</evidence>
<dbReference type="InterPro" id="IPR050353">
    <property type="entry name" value="PyrK_electron_transfer"/>
</dbReference>
<reference evidence="15 16" key="1">
    <citation type="submission" date="2016-11" db="EMBL/GenBank/DDBJ databases">
        <authorList>
            <person name="Jaros S."/>
            <person name="Januszkiewicz K."/>
            <person name="Wedrychowicz H."/>
        </authorList>
    </citation>
    <scope>NUCLEOTIDE SEQUENCE [LARGE SCALE GENOMIC DNA]</scope>
    <source>
        <strain evidence="15 16">Y1</strain>
    </source>
</reference>
<evidence type="ECO:0000256" key="7">
    <source>
        <dbReference type="ARBA" id="ARBA00022975"/>
    </source>
</evidence>
<dbReference type="InterPro" id="IPR017938">
    <property type="entry name" value="Riboflavin_synthase-like_b-brl"/>
</dbReference>
<evidence type="ECO:0000256" key="5">
    <source>
        <dbReference type="ARBA" id="ARBA00022723"/>
    </source>
</evidence>
<comment type="cofactor">
    <cofactor evidence="13">
        <name>[2Fe-2S] cluster</name>
        <dbReference type="ChEBI" id="CHEBI:190135"/>
    </cofactor>
    <text evidence="13">Binds 1 [2Fe-2S] cluster per subunit.</text>
</comment>
<feature type="binding site" evidence="11 13">
    <location>
        <position position="224"/>
    </location>
    <ligand>
        <name>[2Fe-2S] cluster</name>
        <dbReference type="ChEBI" id="CHEBI:190135"/>
    </ligand>
</feature>
<keyword evidence="8 11" id="KW-0249">Electron transport</keyword>
<dbReference type="GO" id="GO:0051537">
    <property type="term" value="F:2 iron, 2 sulfur cluster binding"/>
    <property type="evidence" value="ECO:0007669"/>
    <property type="project" value="UniProtKB-KW"/>
</dbReference>
<keyword evidence="9 11" id="KW-0408">Iron</keyword>
<dbReference type="AlphaFoldDB" id="A0A1M7JJJ8"/>
<dbReference type="GO" id="GO:0046872">
    <property type="term" value="F:metal ion binding"/>
    <property type="evidence" value="ECO:0007669"/>
    <property type="project" value="UniProtKB-KW"/>
</dbReference>
<dbReference type="InterPro" id="IPR012165">
    <property type="entry name" value="Cyt_c3_hydrogenase_gsu"/>
</dbReference>
<evidence type="ECO:0000256" key="9">
    <source>
        <dbReference type="ARBA" id="ARBA00023004"/>
    </source>
</evidence>
<proteinExistence type="inferred from homology"/>
<dbReference type="PIRSF" id="PIRSF006816">
    <property type="entry name" value="Cyc3_hyd_g"/>
    <property type="match status" value="1"/>
</dbReference>
<gene>
    <name evidence="11" type="primary">pyrK</name>
    <name evidence="15" type="ORF">SAMN04487860_10648</name>
</gene>
<keyword evidence="3 11" id="KW-0285">Flavoprotein</keyword>
<dbReference type="InterPro" id="IPR019480">
    <property type="entry name" value="Dihydroorotate_DH_Fe-S-bd"/>
</dbReference>
<sequence>MKYTQGQYIIADKTAIAREIYSFTISCPEVAAVACPGQFVHIRAKGYTLRRPISICGIDKEKGTLRIVFEIRGEGTAEIAKLNKGDLIDMLAPLGHGFTVDPSYNKVVLIGGGIGTPPMLPLAKAYGNKAVAISGFRNASAVILQDDFRKTGAEAILCTDDGSAGIHGFVTQPLKELAEKGGIDAVYACGPMPMLKGVAAICKENGIFCQISLEERMACGIGACLGCACRTVRNDEEYFAHVCKDGPVFNAEEVIW</sequence>
<dbReference type="CDD" id="cd06218">
    <property type="entry name" value="DHOD_e_trans"/>
    <property type="match status" value="1"/>
</dbReference>
<evidence type="ECO:0000256" key="2">
    <source>
        <dbReference type="ARBA" id="ARBA00022448"/>
    </source>
</evidence>
<dbReference type="GO" id="GO:0044205">
    <property type="term" value="P:'de novo' UMP biosynthetic process"/>
    <property type="evidence" value="ECO:0007669"/>
    <property type="project" value="UniProtKB-UniRule"/>
</dbReference>
<evidence type="ECO:0000256" key="11">
    <source>
        <dbReference type="HAMAP-Rule" id="MF_01211"/>
    </source>
</evidence>
<keyword evidence="4 11" id="KW-0001">2Fe-2S</keyword>
<dbReference type="Gene3D" id="3.40.50.80">
    <property type="entry name" value="Nucleotide-binding domain of ferredoxin-NADP reductase (FNR) module"/>
    <property type="match status" value="1"/>
</dbReference>
<comment type="similarity">
    <text evidence="1 11">Belongs to the PyrK family.</text>
</comment>
<dbReference type="GO" id="GO:0016491">
    <property type="term" value="F:oxidoreductase activity"/>
    <property type="evidence" value="ECO:0007669"/>
    <property type="project" value="InterPro"/>
</dbReference>
<dbReference type="InterPro" id="IPR039261">
    <property type="entry name" value="FNR_nucleotide-bd"/>
</dbReference>
<feature type="binding site" evidence="11 13">
    <location>
        <position position="243"/>
    </location>
    <ligand>
        <name>[2Fe-2S] cluster</name>
        <dbReference type="ChEBI" id="CHEBI:190135"/>
    </ligand>
</feature>
<evidence type="ECO:0000256" key="10">
    <source>
        <dbReference type="ARBA" id="ARBA00023014"/>
    </source>
</evidence>
<feature type="binding site" evidence="11 12">
    <location>
        <begin position="51"/>
        <end position="54"/>
    </location>
    <ligand>
        <name>FAD</name>
        <dbReference type="ChEBI" id="CHEBI:57692"/>
    </ligand>
</feature>
<protein>
    <recommendedName>
        <fullName evidence="11">Dihydroorotate dehydrogenase B (NAD(+)), electron transfer subunit</fullName>
    </recommendedName>
    <alternativeName>
        <fullName evidence="11">Dihydroorotate oxidase B, electron transfer subunit</fullName>
    </alternativeName>
</protein>
<comment type="function">
    <text evidence="11">Responsible for channeling the electrons from the oxidation of dihydroorotate from the FMN redox center in the PyrD type B subunit to the ultimate electron acceptor NAD(+).</text>
</comment>
<dbReference type="UniPathway" id="UPA00070">
    <property type="reaction ID" value="UER00945"/>
</dbReference>
<feature type="binding site" evidence="11 12">
    <location>
        <begin position="75"/>
        <end position="76"/>
    </location>
    <ligand>
        <name>FAD</name>
        <dbReference type="ChEBI" id="CHEBI:57692"/>
    </ligand>
</feature>
<comment type="cofactor">
    <cofactor evidence="11 12">
        <name>FAD</name>
        <dbReference type="ChEBI" id="CHEBI:57692"/>
    </cofactor>
    <text evidence="11 12">Binds 1 FAD per subunit.</text>
</comment>
<comment type="pathway">
    <text evidence="11">Pyrimidine metabolism; UMP biosynthesis via de novo pathway; orotate from (S)-dihydroorotate (NAD(+) route): step 1/1.</text>
</comment>
<feature type="binding site" evidence="11 13">
    <location>
        <position position="219"/>
    </location>
    <ligand>
        <name>[2Fe-2S] cluster</name>
        <dbReference type="ChEBI" id="CHEBI:190135"/>
    </ligand>
</feature>
<evidence type="ECO:0000256" key="8">
    <source>
        <dbReference type="ARBA" id="ARBA00022982"/>
    </source>
</evidence>
<evidence type="ECO:0000256" key="1">
    <source>
        <dbReference type="ARBA" id="ARBA00006422"/>
    </source>
</evidence>
<evidence type="ECO:0000256" key="6">
    <source>
        <dbReference type="ARBA" id="ARBA00022827"/>
    </source>
</evidence>
<dbReference type="Proteomes" id="UP000184394">
    <property type="component" value="Unassembled WGS sequence"/>
</dbReference>
<comment type="caution">
    <text evidence="11">Lacks conserved residue(s) required for the propagation of feature annotation.</text>
</comment>
<dbReference type="RefSeq" id="WP_072950445.1">
    <property type="nucleotide sequence ID" value="NZ_FRCT01000006.1"/>
</dbReference>
<keyword evidence="5 11" id="KW-0479">Metal-binding</keyword>
<keyword evidence="7 11" id="KW-0665">Pyrimidine biosynthesis</keyword>
<keyword evidence="6 11" id="KW-0274">FAD</keyword>
<dbReference type="Pfam" id="PF10418">
    <property type="entry name" value="DHODB_Fe-S_bind"/>
    <property type="match status" value="1"/>
</dbReference>
<evidence type="ECO:0000313" key="15">
    <source>
        <dbReference type="EMBL" id="SHM53222.1"/>
    </source>
</evidence>
<name>A0A1M7JJJ8_RUMFL</name>
<dbReference type="SUPFAM" id="SSF52343">
    <property type="entry name" value="Ferredoxin reductase-like, C-terminal NADP-linked domain"/>
    <property type="match status" value="1"/>
</dbReference>
<dbReference type="EMBL" id="FRCT01000006">
    <property type="protein sequence ID" value="SHM53222.1"/>
    <property type="molecule type" value="Genomic_DNA"/>
</dbReference>
<feature type="binding site" evidence="11 13">
    <location>
        <position position="227"/>
    </location>
    <ligand>
        <name>[2Fe-2S] cluster</name>
        <dbReference type="ChEBI" id="CHEBI:190135"/>
    </ligand>
</feature>
<dbReference type="InterPro" id="IPR023455">
    <property type="entry name" value="Dihydroorotate_DHASE_ETsu"/>
</dbReference>
<dbReference type="InterPro" id="IPR037117">
    <property type="entry name" value="Dihydroorotate_DH_ele_sf"/>
</dbReference>
<evidence type="ECO:0000256" key="3">
    <source>
        <dbReference type="ARBA" id="ARBA00022630"/>
    </source>
</evidence>
<dbReference type="Gene3D" id="2.40.30.10">
    <property type="entry name" value="Translation factors"/>
    <property type="match status" value="1"/>
</dbReference>
<dbReference type="GO" id="GO:0009055">
    <property type="term" value="F:electron transfer activity"/>
    <property type="evidence" value="ECO:0007669"/>
    <property type="project" value="UniProtKB-UniRule"/>
</dbReference>
<dbReference type="PROSITE" id="PS51384">
    <property type="entry name" value="FAD_FR"/>
    <property type="match status" value="1"/>
</dbReference>
<evidence type="ECO:0000313" key="16">
    <source>
        <dbReference type="Proteomes" id="UP000184394"/>
    </source>
</evidence>
<dbReference type="InterPro" id="IPR017927">
    <property type="entry name" value="FAD-bd_FR_type"/>
</dbReference>
<dbReference type="PANTHER" id="PTHR43513:SF3">
    <property type="entry name" value="DIHYDROOROTATE DEHYDROGENASE B (NAD(+)), ELECTRON TRANSFER SUBUNIT-RELATED"/>
    <property type="match status" value="1"/>
</dbReference>
<dbReference type="HAMAP" id="MF_01211">
    <property type="entry name" value="DHODB_Fe_S_bind"/>
    <property type="match status" value="1"/>
</dbReference>
<dbReference type="PANTHER" id="PTHR43513">
    <property type="entry name" value="DIHYDROOROTATE DEHYDROGENASE B (NAD(+)), ELECTRON TRANSFER SUBUNIT"/>
    <property type="match status" value="1"/>
</dbReference>
<dbReference type="SUPFAM" id="SSF63380">
    <property type="entry name" value="Riboflavin synthase domain-like"/>
    <property type="match status" value="1"/>
</dbReference>
<keyword evidence="2 11" id="KW-0813">Transport</keyword>
<dbReference type="OrthoDB" id="9789468at2"/>